<dbReference type="SMART" id="SM00028">
    <property type="entry name" value="TPR"/>
    <property type="match status" value="3"/>
</dbReference>
<evidence type="ECO:0000313" key="5">
    <source>
        <dbReference type="Proteomes" id="UP001162131"/>
    </source>
</evidence>
<keyword evidence="2 3" id="KW-0802">TPR repeat</keyword>
<evidence type="ECO:0000256" key="2">
    <source>
        <dbReference type="ARBA" id="ARBA00022803"/>
    </source>
</evidence>
<dbReference type="PANTHER" id="PTHR16193:SF0">
    <property type="entry name" value="TETRATRICOPEPTIDE REPEAT PROTEIN 27"/>
    <property type="match status" value="1"/>
</dbReference>
<dbReference type="PROSITE" id="PS50005">
    <property type="entry name" value="TPR"/>
    <property type="match status" value="1"/>
</dbReference>
<gene>
    <name evidence="4" type="ORF">BSTOLATCC_MIC18830</name>
</gene>
<dbReference type="AlphaFoldDB" id="A0AAU9IPV2"/>
<dbReference type="Pfam" id="PF13181">
    <property type="entry name" value="TPR_8"/>
    <property type="match status" value="1"/>
</dbReference>
<keyword evidence="5" id="KW-1185">Reference proteome</keyword>
<protein>
    <recommendedName>
        <fullName evidence="6">Tetratricopeptide repeat protein</fullName>
    </recommendedName>
</protein>
<evidence type="ECO:0000313" key="4">
    <source>
        <dbReference type="EMBL" id="CAG9317586.1"/>
    </source>
</evidence>
<dbReference type="InterPro" id="IPR011990">
    <property type="entry name" value="TPR-like_helical_dom_sf"/>
</dbReference>
<reference evidence="4" key="1">
    <citation type="submission" date="2021-09" db="EMBL/GenBank/DDBJ databases">
        <authorList>
            <consortium name="AG Swart"/>
            <person name="Singh M."/>
            <person name="Singh A."/>
            <person name="Seah K."/>
            <person name="Emmerich C."/>
        </authorList>
    </citation>
    <scope>NUCLEOTIDE SEQUENCE</scope>
    <source>
        <strain evidence="4">ATCC30299</strain>
    </source>
</reference>
<name>A0AAU9IPV2_9CILI</name>
<evidence type="ECO:0000256" key="3">
    <source>
        <dbReference type="PROSITE-ProRule" id="PRU00339"/>
    </source>
</evidence>
<evidence type="ECO:0008006" key="6">
    <source>
        <dbReference type="Google" id="ProtNLM"/>
    </source>
</evidence>
<comment type="caution">
    <text evidence="4">The sequence shown here is derived from an EMBL/GenBank/DDBJ whole genome shotgun (WGS) entry which is preliminary data.</text>
</comment>
<sequence>MEANDSNSLLQAGITFLRTFMQENISGPPLNLPRTNAENLSLDGEDVITYILGSENLSNARDIFINQFSSIEPLQDSYLWRARYAFLHQQILTHQVESLKSLSLSSYEKALSHDFPPSEKALLLVEYSRCLLYYLQYEQSEQALLQAQELAGLSFNLTGKLGVRTKFQTFKTAQLVLETRSSEEITNVAAEAPVSIKLDEDCPLHETPQLDQPSLENCSIADQIILLAWVNYFFKTKPKDELQTEIIASYLDKILEKPLNWLVYSEALLYRSKNQFESYKHKERSALQIQTLLDQFSDESPDVVERLSYVFSLNYPLRHWLKVELGEMFMKLGAPMSAFQEFETVEMWEDAVECLIMSNYSGKAEKLANERLSIHKTPRMLCALGDISRNLECYLEAWEISNHRYTRSQRSLARISFDEGNFEKAIEHYKLALEINPLYANCWFTLGCAQMKLQKWEDAALSFRKLVHVDGTIAEGWNNLAASYIQMEKYEEAFTAMYHGVKYDRMNWKMWENLLILSIQVRKISQTIESIRSLLRLNQTRNIDEKVFVALNWYSNETQRWQEVEKVYSEVVNKISINGRSWKCYADFVEMYQGINEDFSIERVLNLRLKACRAVLGTPSWEKDSNLCSDLILFGTELAECYKRVNENMKIEGRLFIENIKKKFEEKLEKEVEFPNF</sequence>
<dbReference type="InterPro" id="IPR044244">
    <property type="entry name" value="TTC27/Emw1"/>
</dbReference>
<dbReference type="SUPFAM" id="SSF48452">
    <property type="entry name" value="TPR-like"/>
    <property type="match status" value="1"/>
</dbReference>
<dbReference type="Pfam" id="PF13414">
    <property type="entry name" value="TPR_11"/>
    <property type="match status" value="1"/>
</dbReference>
<dbReference type="PANTHER" id="PTHR16193">
    <property type="entry name" value="TETRATRICOPEPTIDE REPEAT PROTEIN 27"/>
    <property type="match status" value="1"/>
</dbReference>
<dbReference type="InterPro" id="IPR019734">
    <property type="entry name" value="TPR_rpt"/>
</dbReference>
<dbReference type="Proteomes" id="UP001162131">
    <property type="component" value="Unassembled WGS sequence"/>
</dbReference>
<evidence type="ECO:0000256" key="1">
    <source>
        <dbReference type="ARBA" id="ARBA00022737"/>
    </source>
</evidence>
<accession>A0AAU9IPV2</accession>
<keyword evidence="1" id="KW-0677">Repeat</keyword>
<dbReference type="EMBL" id="CAJZBQ010000018">
    <property type="protein sequence ID" value="CAG9317586.1"/>
    <property type="molecule type" value="Genomic_DNA"/>
</dbReference>
<organism evidence="4 5">
    <name type="scientific">Blepharisma stoltei</name>
    <dbReference type="NCBI Taxonomy" id="1481888"/>
    <lineage>
        <taxon>Eukaryota</taxon>
        <taxon>Sar</taxon>
        <taxon>Alveolata</taxon>
        <taxon>Ciliophora</taxon>
        <taxon>Postciliodesmatophora</taxon>
        <taxon>Heterotrichea</taxon>
        <taxon>Heterotrichida</taxon>
        <taxon>Blepharismidae</taxon>
        <taxon>Blepharisma</taxon>
    </lineage>
</organism>
<dbReference type="Gene3D" id="1.25.40.10">
    <property type="entry name" value="Tetratricopeptide repeat domain"/>
    <property type="match status" value="1"/>
</dbReference>
<feature type="repeat" description="TPR" evidence="3">
    <location>
        <begin position="406"/>
        <end position="439"/>
    </location>
</feature>
<proteinExistence type="predicted"/>